<evidence type="ECO:0000256" key="4">
    <source>
        <dbReference type="ARBA" id="ARBA00022723"/>
    </source>
</evidence>
<reference evidence="9" key="1">
    <citation type="journal article" date="2014" name="Front. Microbiol.">
        <title>High frequency of phylogenetically diverse reductive dehalogenase-homologous genes in deep subseafloor sedimentary metagenomes.</title>
        <authorList>
            <person name="Kawai M."/>
            <person name="Futagami T."/>
            <person name="Toyoda A."/>
            <person name="Takaki Y."/>
            <person name="Nishi S."/>
            <person name="Hori S."/>
            <person name="Arai W."/>
            <person name="Tsubouchi T."/>
            <person name="Morono Y."/>
            <person name="Uchiyama I."/>
            <person name="Ito T."/>
            <person name="Fujiyama A."/>
            <person name="Inagaki F."/>
            <person name="Takami H."/>
        </authorList>
    </citation>
    <scope>NUCLEOTIDE SEQUENCE</scope>
    <source>
        <strain evidence="9">Expedition CK06-06</strain>
    </source>
</reference>
<keyword evidence="6" id="KW-0342">GTP-binding</keyword>
<evidence type="ECO:0000256" key="6">
    <source>
        <dbReference type="ARBA" id="ARBA00023134"/>
    </source>
</evidence>
<evidence type="ECO:0000256" key="2">
    <source>
        <dbReference type="ARBA" id="ARBA00012726"/>
    </source>
</evidence>
<dbReference type="GO" id="GO:0046872">
    <property type="term" value="F:metal ion binding"/>
    <property type="evidence" value="ECO:0007669"/>
    <property type="project" value="UniProtKB-KW"/>
</dbReference>
<evidence type="ECO:0000256" key="8">
    <source>
        <dbReference type="ARBA" id="ARBA00047746"/>
    </source>
</evidence>
<comment type="caution">
    <text evidence="9">The sequence shown here is derived from an EMBL/GenBank/DDBJ whole genome shotgun (WGS) entry which is preliminary data.</text>
</comment>
<evidence type="ECO:0000256" key="7">
    <source>
        <dbReference type="ARBA" id="ARBA00023211"/>
    </source>
</evidence>
<proteinExistence type="predicted"/>
<organism evidence="9">
    <name type="scientific">marine sediment metagenome</name>
    <dbReference type="NCBI Taxonomy" id="412755"/>
    <lineage>
        <taxon>unclassified sequences</taxon>
        <taxon>metagenomes</taxon>
        <taxon>ecological metagenomes</taxon>
    </lineage>
</organism>
<dbReference type="GO" id="GO:0006396">
    <property type="term" value="P:RNA processing"/>
    <property type="evidence" value="ECO:0007669"/>
    <property type="project" value="InterPro"/>
</dbReference>
<dbReference type="GO" id="GO:0003972">
    <property type="term" value="F:RNA ligase (ATP) activity"/>
    <property type="evidence" value="ECO:0007669"/>
    <property type="project" value="TreeGrafter"/>
</dbReference>
<feature type="non-terminal residue" evidence="9">
    <location>
        <position position="1"/>
    </location>
</feature>
<dbReference type="Pfam" id="PF01139">
    <property type="entry name" value="RtcB"/>
    <property type="match status" value="1"/>
</dbReference>
<evidence type="ECO:0000256" key="1">
    <source>
        <dbReference type="ARBA" id="ARBA00001936"/>
    </source>
</evidence>
<gene>
    <name evidence="9" type="ORF">S01H1_18327</name>
</gene>
<accession>X0SWZ4</accession>
<comment type="cofactor">
    <cofactor evidence="1">
        <name>Mn(2+)</name>
        <dbReference type="ChEBI" id="CHEBI:29035"/>
    </cofactor>
</comment>
<dbReference type="InterPro" id="IPR001233">
    <property type="entry name" value="RtcB"/>
</dbReference>
<dbReference type="GO" id="GO:0170057">
    <property type="term" value="F:RNA ligase (GTP) activity"/>
    <property type="evidence" value="ECO:0007669"/>
    <property type="project" value="UniProtKB-EC"/>
</dbReference>
<keyword evidence="3" id="KW-0436">Ligase</keyword>
<keyword evidence="4" id="KW-0479">Metal-binding</keyword>
<evidence type="ECO:0000256" key="5">
    <source>
        <dbReference type="ARBA" id="ARBA00022741"/>
    </source>
</evidence>
<keyword evidence="5" id="KW-0547">Nucleotide-binding</keyword>
<keyword evidence="7" id="KW-0464">Manganese</keyword>
<protein>
    <recommendedName>
        <fullName evidence="2">3'-phosphate/5'-hydroxy nucleic acid ligase</fullName>
        <ecNumber evidence="2">6.5.1.8</ecNumber>
    </recommendedName>
</protein>
<name>X0SWZ4_9ZZZZ</name>
<dbReference type="EMBL" id="BARS01009794">
    <property type="protein sequence ID" value="GAF79656.1"/>
    <property type="molecule type" value="Genomic_DNA"/>
</dbReference>
<sequence>IANPDKISLRAKKRGQPQLGSLGSGNHFLEVQAVDEIYDSRVAKRFGITEQGQVTVMIHTGSRGFGHQICSDYLRIMERASQKYKIVIPDRELACAPGNSEEAEDYHAAMACAANYAWTNRQMNTYWTRQAFEDAFNRSADSLGMHLVYDVAHNIAKIEEHEVDDGKRRKVYVHRKGATRAFPPHHPDVPADYREVGQPVILPGSMGTASYLLVGTSKAMTLSFGSTAHGAGRMLSRTAARRRFRGGDVAKVLKERGILVKAASMKVLAEEADPAYKNIDDVAKVSHDVGIATLVARFVPKGVTKG</sequence>
<dbReference type="EC" id="6.5.1.8" evidence="2"/>
<dbReference type="PANTHER" id="PTHR11118">
    <property type="entry name" value="RNA-SPLICING LIGASE RTCB HOMOLOG"/>
    <property type="match status" value="1"/>
</dbReference>
<evidence type="ECO:0000256" key="3">
    <source>
        <dbReference type="ARBA" id="ARBA00022598"/>
    </source>
</evidence>
<dbReference type="PANTHER" id="PTHR11118:SF1">
    <property type="entry name" value="RNA-SPLICING LIGASE RTCB HOMOLOG"/>
    <property type="match status" value="1"/>
</dbReference>
<evidence type="ECO:0000313" key="9">
    <source>
        <dbReference type="EMBL" id="GAF79656.1"/>
    </source>
</evidence>
<dbReference type="GO" id="GO:0005525">
    <property type="term" value="F:GTP binding"/>
    <property type="evidence" value="ECO:0007669"/>
    <property type="project" value="UniProtKB-KW"/>
</dbReference>
<dbReference type="SUPFAM" id="SSF103365">
    <property type="entry name" value="Hypothetical protein PH1602"/>
    <property type="match status" value="1"/>
</dbReference>
<dbReference type="Gene3D" id="3.90.1860.10">
    <property type="entry name" value="tRNA-splicing ligase RtcB"/>
    <property type="match status" value="1"/>
</dbReference>
<dbReference type="InterPro" id="IPR036025">
    <property type="entry name" value="RtcB-like_sf"/>
</dbReference>
<comment type="catalytic activity">
    <reaction evidence="8">
        <text>a 3'-end 3'-phospho-ribonucleotide-RNA + a 5'-end dephospho-ribonucleoside-RNA + GTP = a ribonucleotidyl-ribonucleotide-RNA + GMP + diphosphate</text>
        <dbReference type="Rhea" id="RHEA:68076"/>
        <dbReference type="Rhea" id="RHEA-COMP:10463"/>
        <dbReference type="Rhea" id="RHEA-COMP:13936"/>
        <dbReference type="Rhea" id="RHEA-COMP:17355"/>
        <dbReference type="ChEBI" id="CHEBI:33019"/>
        <dbReference type="ChEBI" id="CHEBI:37565"/>
        <dbReference type="ChEBI" id="CHEBI:58115"/>
        <dbReference type="ChEBI" id="CHEBI:83062"/>
        <dbReference type="ChEBI" id="CHEBI:138284"/>
        <dbReference type="ChEBI" id="CHEBI:173118"/>
        <dbReference type="EC" id="6.5.1.8"/>
    </reaction>
</comment>
<dbReference type="AlphaFoldDB" id="X0SWZ4"/>